<proteinExistence type="predicted"/>
<feature type="transmembrane region" description="Helical" evidence="2">
    <location>
        <begin position="74"/>
        <end position="98"/>
    </location>
</feature>
<protein>
    <recommendedName>
        <fullName evidence="3">Guanylate cyclase domain-containing protein</fullName>
    </recommendedName>
</protein>
<reference evidence="4 5" key="1">
    <citation type="submission" date="2020-02" db="EMBL/GenBank/DDBJ databases">
        <title>Draft genome sequence of Haematococcus lacustris strain NIES-144.</title>
        <authorList>
            <person name="Morimoto D."/>
            <person name="Nakagawa S."/>
            <person name="Yoshida T."/>
            <person name="Sawayama S."/>
        </authorList>
    </citation>
    <scope>NUCLEOTIDE SEQUENCE [LARGE SCALE GENOMIC DNA]</scope>
    <source>
        <strain evidence="4 5">NIES-144</strain>
    </source>
</reference>
<dbReference type="GO" id="GO:0009190">
    <property type="term" value="P:cyclic nucleotide biosynthetic process"/>
    <property type="evidence" value="ECO:0007669"/>
    <property type="project" value="InterPro"/>
</dbReference>
<accession>A0A699Z0W2</accession>
<keyword evidence="5" id="KW-1185">Reference proteome</keyword>
<keyword evidence="2" id="KW-1133">Transmembrane helix</keyword>
<keyword evidence="2" id="KW-0812">Transmembrane</keyword>
<dbReference type="PANTHER" id="PTHR43081">
    <property type="entry name" value="ADENYLATE CYCLASE, TERMINAL-DIFFERENTIATION SPECIFIC-RELATED"/>
    <property type="match status" value="1"/>
</dbReference>
<dbReference type="AlphaFoldDB" id="A0A699Z0W2"/>
<keyword evidence="2" id="KW-0472">Membrane</keyword>
<evidence type="ECO:0000256" key="1">
    <source>
        <dbReference type="SAM" id="MobiDB-lite"/>
    </source>
</evidence>
<evidence type="ECO:0000259" key="3">
    <source>
        <dbReference type="PROSITE" id="PS50125"/>
    </source>
</evidence>
<sequence length="385" mass="42006">MKAAYLVLVDPPNQTASTLDEVASIYAATVEGTRRTSAFVPMNLYWQTIGYTPPPDPPLPSTVMVRNSLDGRQLAAAVATPLLVFSFLLASAAVLVYMTRQRQCHRTLLGAVLPPGVAPATTFLVTDIQDSTLLWEALPVEVMDTTIALHHAAIRQCLANFCGYEVITEGDSFTIATHTPGDAVLLATHIQTNLMHCTWPEELLQASQCCCFWATPLGTDPAAAFLSPLAWHKALNKVQQVQSESHLLHQPWMQRVPEQRKHSDAGTIGRALSEWFRPSTHFLSNFHLQYSLTPVTGERQHEQGRVVSQPVVELTLAQDGYSGDRTSTQTSLDLKSYSSLEVQPSAFPARPWAGRQQQQPSGPPGKAGLHSTLPPMPLSALASAE</sequence>
<name>A0A699Z0W2_HAELA</name>
<dbReference type="Proteomes" id="UP000485058">
    <property type="component" value="Unassembled WGS sequence"/>
</dbReference>
<dbReference type="PANTHER" id="PTHR43081:SF1">
    <property type="entry name" value="ADENYLATE CYCLASE, TERMINAL-DIFFERENTIATION SPECIFIC"/>
    <property type="match status" value="1"/>
</dbReference>
<gene>
    <name evidence="4" type="ORF">HaLaN_12527</name>
</gene>
<feature type="non-terminal residue" evidence="4">
    <location>
        <position position="385"/>
    </location>
</feature>
<dbReference type="PROSITE" id="PS50125">
    <property type="entry name" value="GUANYLATE_CYCLASE_2"/>
    <property type="match status" value="1"/>
</dbReference>
<evidence type="ECO:0000256" key="2">
    <source>
        <dbReference type="SAM" id="Phobius"/>
    </source>
</evidence>
<feature type="domain" description="Guanylate cyclase" evidence="3">
    <location>
        <begin position="122"/>
        <end position="180"/>
    </location>
</feature>
<dbReference type="SUPFAM" id="SSF55073">
    <property type="entry name" value="Nucleotide cyclase"/>
    <property type="match status" value="1"/>
</dbReference>
<feature type="non-terminal residue" evidence="4">
    <location>
        <position position="1"/>
    </location>
</feature>
<dbReference type="InterPro" id="IPR001054">
    <property type="entry name" value="A/G_cyclase"/>
</dbReference>
<organism evidence="4 5">
    <name type="scientific">Haematococcus lacustris</name>
    <name type="common">Green alga</name>
    <name type="synonym">Haematococcus pluvialis</name>
    <dbReference type="NCBI Taxonomy" id="44745"/>
    <lineage>
        <taxon>Eukaryota</taxon>
        <taxon>Viridiplantae</taxon>
        <taxon>Chlorophyta</taxon>
        <taxon>core chlorophytes</taxon>
        <taxon>Chlorophyceae</taxon>
        <taxon>CS clade</taxon>
        <taxon>Chlamydomonadales</taxon>
        <taxon>Haematococcaceae</taxon>
        <taxon>Haematococcus</taxon>
    </lineage>
</organism>
<comment type="caution">
    <text evidence="4">The sequence shown here is derived from an EMBL/GenBank/DDBJ whole genome shotgun (WGS) entry which is preliminary data.</text>
</comment>
<feature type="region of interest" description="Disordered" evidence="1">
    <location>
        <begin position="345"/>
        <end position="385"/>
    </location>
</feature>
<dbReference type="GO" id="GO:0035556">
    <property type="term" value="P:intracellular signal transduction"/>
    <property type="evidence" value="ECO:0007669"/>
    <property type="project" value="InterPro"/>
</dbReference>
<evidence type="ECO:0000313" key="5">
    <source>
        <dbReference type="Proteomes" id="UP000485058"/>
    </source>
</evidence>
<dbReference type="Gene3D" id="3.30.70.1230">
    <property type="entry name" value="Nucleotide cyclase"/>
    <property type="match status" value="1"/>
</dbReference>
<dbReference type="InterPro" id="IPR050697">
    <property type="entry name" value="Adenylyl/Guanylyl_Cyclase_3/4"/>
</dbReference>
<evidence type="ECO:0000313" key="4">
    <source>
        <dbReference type="EMBL" id="GFH16157.1"/>
    </source>
</evidence>
<dbReference type="InterPro" id="IPR029787">
    <property type="entry name" value="Nucleotide_cyclase"/>
</dbReference>
<dbReference type="EMBL" id="BLLF01000955">
    <property type="protein sequence ID" value="GFH16157.1"/>
    <property type="molecule type" value="Genomic_DNA"/>
</dbReference>